<sequence>MPVDFIHAQGLEILCLTPSEFQEIMKNYITHIQEKDDNEEPFVIPEEQSLEFLQAEYQHQRSLMLFDWLNDWNPTPDDVKFLRIVYDSTCSDTIFGLNIIAEQVKVALEKFKQTGLIPNEEGGHHQFAAPLVPTYLGQYLYTLHLVLKDSNSNSFEEFLHLSIEHMKASELQKSLSHGQKVDTVAQKGWMAERMAIHSMFSLVSQHHQPQHQAS</sequence>
<protein>
    <submittedName>
        <fullName evidence="1">7123_t:CDS:1</fullName>
    </submittedName>
</protein>
<reference evidence="1" key="1">
    <citation type="submission" date="2021-06" db="EMBL/GenBank/DDBJ databases">
        <authorList>
            <person name="Kallberg Y."/>
            <person name="Tangrot J."/>
            <person name="Rosling A."/>
        </authorList>
    </citation>
    <scope>NUCLEOTIDE SEQUENCE</scope>
    <source>
        <strain evidence="1">IA702</strain>
    </source>
</reference>
<dbReference type="AlphaFoldDB" id="A0A9N9FQ13"/>
<comment type="caution">
    <text evidence="1">The sequence shown here is derived from an EMBL/GenBank/DDBJ whole genome shotgun (WGS) entry which is preliminary data.</text>
</comment>
<organism evidence="1 2">
    <name type="scientific">Paraglomus occultum</name>
    <dbReference type="NCBI Taxonomy" id="144539"/>
    <lineage>
        <taxon>Eukaryota</taxon>
        <taxon>Fungi</taxon>
        <taxon>Fungi incertae sedis</taxon>
        <taxon>Mucoromycota</taxon>
        <taxon>Glomeromycotina</taxon>
        <taxon>Glomeromycetes</taxon>
        <taxon>Paraglomerales</taxon>
        <taxon>Paraglomeraceae</taxon>
        <taxon>Paraglomus</taxon>
    </lineage>
</organism>
<dbReference type="Proteomes" id="UP000789572">
    <property type="component" value="Unassembled WGS sequence"/>
</dbReference>
<name>A0A9N9FQ13_9GLOM</name>
<keyword evidence="2" id="KW-1185">Reference proteome</keyword>
<accession>A0A9N9FQ13</accession>
<feature type="non-terminal residue" evidence="1">
    <location>
        <position position="214"/>
    </location>
</feature>
<evidence type="ECO:0000313" key="2">
    <source>
        <dbReference type="Proteomes" id="UP000789572"/>
    </source>
</evidence>
<dbReference type="EMBL" id="CAJVPJ010000678">
    <property type="protein sequence ID" value="CAG8548377.1"/>
    <property type="molecule type" value="Genomic_DNA"/>
</dbReference>
<evidence type="ECO:0000313" key="1">
    <source>
        <dbReference type="EMBL" id="CAG8548377.1"/>
    </source>
</evidence>
<proteinExistence type="predicted"/>
<gene>
    <name evidence="1" type="ORF">POCULU_LOCUS4893</name>
</gene>